<reference evidence="2" key="1">
    <citation type="submission" date="2016-09" db="EMBL/GenBank/DDBJ databases">
        <authorList>
            <person name="Guldener U."/>
        </authorList>
    </citation>
    <scope>NUCLEOTIDE SEQUENCE [LARGE SCALE GENOMIC DNA]</scope>
    <source>
        <strain evidence="2">V64-1</strain>
    </source>
</reference>
<dbReference type="VEuPathDB" id="FungiDB:FOXG_13001"/>
<dbReference type="VEuPathDB" id="FungiDB:FOC4_g10002025"/>
<dbReference type="AlphaFoldDB" id="A0A2H3TUJ9"/>
<dbReference type="EMBL" id="FMJY01000010">
    <property type="protein sequence ID" value="SCO92303.1"/>
    <property type="molecule type" value="Genomic_DNA"/>
</dbReference>
<dbReference type="VEuPathDB" id="FungiDB:FOIG_07493"/>
<dbReference type="VEuPathDB" id="FungiDB:FOC1_g10001909"/>
<dbReference type="VEuPathDB" id="FungiDB:FOMG_08808"/>
<dbReference type="Proteomes" id="UP000219369">
    <property type="component" value="Unassembled WGS sequence"/>
</dbReference>
<accession>A0A2H3TUJ9</accession>
<dbReference type="VEuPathDB" id="FungiDB:FOZG_14703"/>
<organism evidence="1 2">
    <name type="scientific">Fusarium oxysporum</name>
    <name type="common">Fusarium vascular wilt</name>
    <dbReference type="NCBI Taxonomy" id="5507"/>
    <lineage>
        <taxon>Eukaryota</taxon>
        <taxon>Fungi</taxon>
        <taxon>Dikarya</taxon>
        <taxon>Ascomycota</taxon>
        <taxon>Pezizomycotina</taxon>
        <taxon>Sordariomycetes</taxon>
        <taxon>Hypocreomycetidae</taxon>
        <taxon>Hypocreales</taxon>
        <taxon>Nectriaceae</taxon>
        <taxon>Fusarium</taxon>
        <taxon>Fusarium oxysporum species complex</taxon>
    </lineage>
</organism>
<name>A0A2H3TUJ9_FUSOX</name>
<sequence>MSDNFEPTHASSDLGKWVEDLYYHIFCLTDDEATRNALEKGISPGFTANINHDTYTRQEFIDAIMRVRAVKQLSFQSTKDIQFWDAPDNSGAGCVAQYARFTDTYKETGIKVVSTTLLVAAVKVVNGQRVLYELTEVLKVLS</sequence>
<evidence type="ECO:0000313" key="2">
    <source>
        <dbReference type="Proteomes" id="UP000219369"/>
    </source>
</evidence>
<proteinExistence type="predicted"/>
<dbReference type="VEuPathDB" id="FungiDB:HZS61_002592"/>
<evidence type="ECO:0008006" key="3">
    <source>
        <dbReference type="Google" id="ProtNLM"/>
    </source>
</evidence>
<gene>
    <name evidence="1" type="ORF">FRV6_16431</name>
</gene>
<dbReference type="OrthoDB" id="4886853at2759"/>
<evidence type="ECO:0000313" key="1">
    <source>
        <dbReference type="EMBL" id="SCO92303.1"/>
    </source>
</evidence>
<protein>
    <recommendedName>
        <fullName evidence="3">SnoaL-like domain-containing protein</fullName>
    </recommendedName>
</protein>